<organism evidence="1 2">
    <name type="scientific">Elysia crispata</name>
    <name type="common">lettuce slug</name>
    <dbReference type="NCBI Taxonomy" id="231223"/>
    <lineage>
        <taxon>Eukaryota</taxon>
        <taxon>Metazoa</taxon>
        <taxon>Spiralia</taxon>
        <taxon>Lophotrochozoa</taxon>
        <taxon>Mollusca</taxon>
        <taxon>Gastropoda</taxon>
        <taxon>Heterobranchia</taxon>
        <taxon>Euthyneura</taxon>
        <taxon>Panpulmonata</taxon>
        <taxon>Sacoglossa</taxon>
        <taxon>Placobranchoidea</taxon>
        <taxon>Plakobranchidae</taxon>
        <taxon>Elysia</taxon>
    </lineage>
</organism>
<evidence type="ECO:0000313" key="1">
    <source>
        <dbReference type="EMBL" id="KAK3763086.1"/>
    </source>
</evidence>
<name>A0AAE0Z6D9_9GAST</name>
<comment type="caution">
    <text evidence="1">The sequence shown here is derived from an EMBL/GenBank/DDBJ whole genome shotgun (WGS) entry which is preliminary data.</text>
</comment>
<reference evidence="1" key="1">
    <citation type="journal article" date="2023" name="G3 (Bethesda)">
        <title>A reference genome for the long-term kleptoplast-retaining sea slug Elysia crispata morphotype clarki.</title>
        <authorList>
            <person name="Eastman K.E."/>
            <person name="Pendleton A.L."/>
            <person name="Shaikh M.A."/>
            <person name="Suttiyut T."/>
            <person name="Ogas R."/>
            <person name="Tomko P."/>
            <person name="Gavelis G."/>
            <person name="Widhalm J.R."/>
            <person name="Wisecaver J.H."/>
        </authorList>
    </citation>
    <scope>NUCLEOTIDE SEQUENCE</scope>
    <source>
        <strain evidence="1">ECLA1</strain>
    </source>
</reference>
<dbReference type="EMBL" id="JAWDGP010004608">
    <property type="protein sequence ID" value="KAK3763086.1"/>
    <property type="molecule type" value="Genomic_DNA"/>
</dbReference>
<proteinExistence type="predicted"/>
<dbReference type="PROSITE" id="PS51257">
    <property type="entry name" value="PROKAR_LIPOPROTEIN"/>
    <property type="match status" value="1"/>
</dbReference>
<dbReference type="AlphaFoldDB" id="A0AAE0Z6D9"/>
<dbReference type="Proteomes" id="UP001283361">
    <property type="component" value="Unassembled WGS sequence"/>
</dbReference>
<keyword evidence="2" id="KW-1185">Reference proteome</keyword>
<accession>A0AAE0Z6D9</accession>
<protein>
    <submittedName>
        <fullName evidence="1">Uncharacterized protein</fullName>
    </submittedName>
</protein>
<evidence type="ECO:0000313" key="2">
    <source>
        <dbReference type="Proteomes" id="UP001283361"/>
    </source>
</evidence>
<sequence length="89" mass="9546">MGRKSQKFDASCAIAGNILISCLGQLMRSCPRVSTVKKANPVVEKTAGSRDDGVFEQVFELSTAACQSQAITSAHAHADHLDTLPCLRR</sequence>
<gene>
    <name evidence="1" type="ORF">RRG08_043373</name>
</gene>